<keyword evidence="2 7" id="KW-0699">rRNA-binding</keyword>
<organism evidence="9 10">
    <name type="scientific">Desulfomarina profundi</name>
    <dbReference type="NCBI Taxonomy" id="2772557"/>
    <lineage>
        <taxon>Bacteria</taxon>
        <taxon>Pseudomonadati</taxon>
        <taxon>Thermodesulfobacteriota</taxon>
        <taxon>Desulfobulbia</taxon>
        <taxon>Desulfobulbales</taxon>
        <taxon>Desulfobulbaceae</taxon>
        <taxon>Desulfomarina</taxon>
    </lineage>
</organism>
<dbReference type="GO" id="GO:1990904">
    <property type="term" value="C:ribonucleoprotein complex"/>
    <property type="evidence" value="ECO:0007669"/>
    <property type="project" value="UniProtKB-KW"/>
</dbReference>
<keyword evidence="5 7" id="KW-0687">Ribonucleoprotein</keyword>
<dbReference type="FunFam" id="3.30.1370.30:FF:000002">
    <property type="entry name" value="30S ribosomal protein S8"/>
    <property type="match status" value="1"/>
</dbReference>
<evidence type="ECO:0000256" key="3">
    <source>
        <dbReference type="ARBA" id="ARBA00022884"/>
    </source>
</evidence>
<keyword evidence="3 7" id="KW-0694">RNA-binding</keyword>
<comment type="subunit">
    <text evidence="7">Part of the 30S ribosomal subunit. Contacts proteins S5 and S12.</text>
</comment>
<dbReference type="GO" id="GO:0005737">
    <property type="term" value="C:cytoplasm"/>
    <property type="evidence" value="ECO:0007669"/>
    <property type="project" value="UniProtKB-ARBA"/>
</dbReference>
<dbReference type="Pfam" id="PF00410">
    <property type="entry name" value="Ribosomal_S8"/>
    <property type="match status" value="1"/>
</dbReference>
<dbReference type="KEGG" id="dbk:DGMP_04820"/>
<dbReference type="RefSeq" id="WP_228855978.1">
    <property type="nucleotide sequence ID" value="NZ_AP024086.1"/>
</dbReference>
<dbReference type="AlphaFoldDB" id="A0A8D5FKD4"/>
<evidence type="ECO:0000256" key="8">
    <source>
        <dbReference type="RuleBase" id="RU003660"/>
    </source>
</evidence>
<dbReference type="EMBL" id="AP024086">
    <property type="protein sequence ID" value="BCL59789.1"/>
    <property type="molecule type" value="Genomic_DNA"/>
</dbReference>
<dbReference type="PROSITE" id="PS00053">
    <property type="entry name" value="RIBOSOMAL_S8"/>
    <property type="match status" value="1"/>
</dbReference>
<sequence length="132" mass="14267">MSMSDPLADMLTRIRNAVMVKFDTVEMPSSTVKVNVAKVLKEEGYISGYQVIEDSVQGTLKIDLKYGPNQEPVITGLKRVSKPGLRKYAKANAIPKVLNGLGIAIISTSKGVVTDKTARALNSGGEIICEVW</sequence>
<reference evidence="9" key="1">
    <citation type="submission" date="2020-09" db="EMBL/GenBank/DDBJ databases">
        <title>Desulfogranum mesoprofundum gen. nov., sp. nov., a novel mesophilic, sulfate-reducing chemolithoautotroph isolated from a deep-sea hydrothermal vent chimney in the Suiyo Seamount.</title>
        <authorList>
            <person name="Hashimoto Y."/>
            <person name="Nakagawa S."/>
        </authorList>
    </citation>
    <scope>NUCLEOTIDE SEQUENCE</scope>
    <source>
        <strain evidence="9">KT2</strain>
    </source>
</reference>
<dbReference type="PANTHER" id="PTHR11758">
    <property type="entry name" value="40S RIBOSOMAL PROTEIN S15A"/>
    <property type="match status" value="1"/>
</dbReference>
<evidence type="ECO:0000256" key="2">
    <source>
        <dbReference type="ARBA" id="ARBA00022730"/>
    </source>
</evidence>
<keyword evidence="4 7" id="KW-0689">Ribosomal protein</keyword>
<dbReference type="HAMAP" id="MF_01302_B">
    <property type="entry name" value="Ribosomal_uS8_B"/>
    <property type="match status" value="1"/>
</dbReference>
<dbReference type="NCBIfam" id="NF001109">
    <property type="entry name" value="PRK00136.1"/>
    <property type="match status" value="1"/>
</dbReference>
<evidence type="ECO:0000256" key="5">
    <source>
        <dbReference type="ARBA" id="ARBA00023274"/>
    </source>
</evidence>
<dbReference type="GO" id="GO:0003735">
    <property type="term" value="F:structural constituent of ribosome"/>
    <property type="evidence" value="ECO:0007669"/>
    <property type="project" value="InterPro"/>
</dbReference>
<evidence type="ECO:0000313" key="10">
    <source>
        <dbReference type="Proteomes" id="UP000826725"/>
    </source>
</evidence>
<dbReference type="InterPro" id="IPR000630">
    <property type="entry name" value="Ribosomal_uS8"/>
</dbReference>
<dbReference type="GO" id="GO:0019843">
    <property type="term" value="F:rRNA binding"/>
    <property type="evidence" value="ECO:0007669"/>
    <property type="project" value="UniProtKB-UniRule"/>
</dbReference>
<dbReference type="GO" id="GO:0005840">
    <property type="term" value="C:ribosome"/>
    <property type="evidence" value="ECO:0007669"/>
    <property type="project" value="UniProtKB-KW"/>
</dbReference>
<dbReference type="FunFam" id="3.30.1490.10:FF:000001">
    <property type="entry name" value="30S ribosomal protein S8"/>
    <property type="match status" value="1"/>
</dbReference>
<evidence type="ECO:0000256" key="4">
    <source>
        <dbReference type="ARBA" id="ARBA00022980"/>
    </source>
</evidence>
<dbReference type="GO" id="GO:0006412">
    <property type="term" value="P:translation"/>
    <property type="evidence" value="ECO:0007669"/>
    <property type="project" value="UniProtKB-UniRule"/>
</dbReference>
<evidence type="ECO:0000256" key="7">
    <source>
        <dbReference type="HAMAP-Rule" id="MF_01302"/>
    </source>
</evidence>
<name>A0A8D5FKD4_9BACT</name>
<protein>
    <recommendedName>
        <fullName evidence="6 7">Small ribosomal subunit protein uS8</fullName>
    </recommendedName>
</protein>
<comment type="similarity">
    <text evidence="1 7 8">Belongs to the universal ribosomal protein uS8 family.</text>
</comment>
<accession>A0A8D5FKD4</accession>
<keyword evidence="10" id="KW-1185">Reference proteome</keyword>
<evidence type="ECO:0000256" key="6">
    <source>
        <dbReference type="ARBA" id="ARBA00035258"/>
    </source>
</evidence>
<dbReference type="Proteomes" id="UP000826725">
    <property type="component" value="Chromosome"/>
</dbReference>
<comment type="function">
    <text evidence="7">One of the primary rRNA binding proteins, it binds directly to 16S rRNA central domain where it helps coordinate assembly of the platform of the 30S subunit.</text>
</comment>
<evidence type="ECO:0000256" key="1">
    <source>
        <dbReference type="ARBA" id="ARBA00006471"/>
    </source>
</evidence>
<proteinExistence type="inferred from homology"/>
<gene>
    <name evidence="9" type="primary">rpsH_1</name>
    <name evidence="7" type="synonym">rpsH</name>
    <name evidence="9" type="ORF">DGMP_04820</name>
</gene>
<dbReference type="InterPro" id="IPR047863">
    <property type="entry name" value="Ribosomal_uS8_CS"/>
</dbReference>
<evidence type="ECO:0000313" key="9">
    <source>
        <dbReference type="EMBL" id="BCL59789.1"/>
    </source>
</evidence>